<evidence type="ECO:0000256" key="1">
    <source>
        <dbReference type="ARBA" id="ARBA00004123"/>
    </source>
</evidence>
<reference evidence="18" key="1">
    <citation type="submission" date="2025-08" db="UniProtKB">
        <authorList>
            <consortium name="Ensembl"/>
        </authorList>
    </citation>
    <scope>IDENTIFICATION</scope>
</reference>
<dbReference type="InterPro" id="IPR036236">
    <property type="entry name" value="Znf_C2H2_sf"/>
</dbReference>
<dbReference type="PROSITE" id="PS50157">
    <property type="entry name" value="ZINC_FINGER_C2H2_2"/>
    <property type="match status" value="4"/>
</dbReference>
<dbReference type="Gene3D" id="3.30.160.60">
    <property type="entry name" value="Classic Zinc Finger"/>
    <property type="match status" value="3"/>
</dbReference>
<evidence type="ECO:0000256" key="10">
    <source>
        <dbReference type="ARBA" id="ARBA00023163"/>
    </source>
</evidence>
<organism evidence="18 19">
    <name type="scientific">Anser cygnoides</name>
    <name type="common">Swan goose</name>
    <dbReference type="NCBI Taxonomy" id="8845"/>
    <lineage>
        <taxon>Eukaryota</taxon>
        <taxon>Metazoa</taxon>
        <taxon>Chordata</taxon>
        <taxon>Craniata</taxon>
        <taxon>Vertebrata</taxon>
        <taxon>Euteleostomi</taxon>
        <taxon>Archelosauria</taxon>
        <taxon>Archosauria</taxon>
        <taxon>Dinosauria</taxon>
        <taxon>Saurischia</taxon>
        <taxon>Theropoda</taxon>
        <taxon>Coelurosauria</taxon>
        <taxon>Aves</taxon>
        <taxon>Neognathae</taxon>
        <taxon>Galloanserae</taxon>
        <taxon>Anseriformes</taxon>
        <taxon>Anatidae</taxon>
        <taxon>Anserinae</taxon>
        <taxon>Anser</taxon>
    </lineage>
</organism>
<evidence type="ECO:0000256" key="7">
    <source>
        <dbReference type="ARBA" id="ARBA00022833"/>
    </source>
</evidence>
<keyword evidence="5" id="KW-0677">Repeat</keyword>
<reference evidence="18" key="2">
    <citation type="submission" date="2025-09" db="UniProtKB">
        <authorList>
            <consortium name="Ensembl"/>
        </authorList>
    </citation>
    <scope>IDENTIFICATION</scope>
</reference>
<evidence type="ECO:0000256" key="2">
    <source>
        <dbReference type="ARBA" id="ARBA00022473"/>
    </source>
</evidence>
<dbReference type="FunFam" id="3.30.160.60:FF:000207">
    <property type="entry name" value="zinc finger protein SNAI2"/>
    <property type="match status" value="1"/>
</dbReference>
<dbReference type="PROSITE" id="PS00028">
    <property type="entry name" value="ZINC_FINGER_C2H2_1"/>
    <property type="match status" value="3"/>
</dbReference>
<dbReference type="GO" id="GO:0005634">
    <property type="term" value="C:nucleus"/>
    <property type="evidence" value="ECO:0007669"/>
    <property type="project" value="UniProtKB-SubCell"/>
</dbReference>
<evidence type="ECO:0000256" key="14">
    <source>
        <dbReference type="ARBA" id="ARBA00041994"/>
    </source>
</evidence>
<evidence type="ECO:0000313" key="19">
    <source>
        <dbReference type="Proteomes" id="UP000694521"/>
    </source>
</evidence>
<feature type="region of interest" description="Disordered" evidence="16">
    <location>
        <begin position="57"/>
        <end position="86"/>
    </location>
</feature>
<keyword evidence="6 15" id="KW-0863">Zinc-finger</keyword>
<evidence type="ECO:0000256" key="13">
    <source>
        <dbReference type="ARBA" id="ARBA00041200"/>
    </source>
</evidence>
<dbReference type="GO" id="GO:0000981">
    <property type="term" value="F:DNA-binding transcription factor activity, RNA polymerase II-specific"/>
    <property type="evidence" value="ECO:0007669"/>
    <property type="project" value="TreeGrafter"/>
</dbReference>
<evidence type="ECO:0000256" key="16">
    <source>
        <dbReference type="SAM" id="MobiDB-lite"/>
    </source>
</evidence>
<feature type="compositionally biased region" description="Pro residues" evidence="16">
    <location>
        <begin position="60"/>
        <end position="71"/>
    </location>
</feature>
<keyword evidence="9" id="KW-0238">DNA-binding</keyword>
<dbReference type="AlphaFoldDB" id="A0A8B9D9Q6"/>
<evidence type="ECO:0000256" key="3">
    <source>
        <dbReference type="ARBA" id="ARBA00022491"/>
    </source>
</evidence>
<evidence type="ECO:0000256" key="8">
    <source>
        <dbReference type="ARBA" id="ARBA00023015"/>
    </source>
</evidence>
<name>A0A8B9D9Q6_ANSCY</name>
<dbReference type="SUPFAM" id="SSF57667">
    <property type="entry name" value="beta-beta-alpha zinc fingers"/>
    <property type="match status" value="2"/>
</dbReference>
<feature type="domain" description="C2H2-type" evidence="17">
    <location>
        <begin position="185"/>
        <end position="212"/>
    </location>
</feature>
<dbReference type="GO" id="GO:0008270">
    <property type="term" value="F:zinc ion binding"/>
    <property type="evidence" value="ECO:0007669"/>
    <property type="project" value="UniProtKB-KW"/>
</dbReference>
<comment type="similarity">
    <text evidence="12">Belongs to the snail C2H2-type zinc-finger protein family.</text>
</comment>
<dbReference type="FunFam" id="3.30.160.60:FF:000942">
    <property type="entry name" value="Snail zinc finger protein"/>
    <property type="match status" value="1"/>
</dbReference>
<dbReference type="InterPro" id="IPR050527">
    <property type="entry name" value="Snail/Krueppel_Znf"/>
</dbReference>
<dbReference type="SMART" id="SM00355">
    <property type="entry name" value="ZnF_C2H2"/>
    <property type="match status" value="4"/>
</dbReference>
<keyword evidence="8" id="KW-0805">Transcription regulation</keyword>
<dbReference type="PANTHER" id="PTHR24388">
    <property type="entry name" value="ZINC FINGER PROTEIN"/>
    <property type="match status" value="1"/>
</dbReference>
<dbReference type="GO" id="GO:0000978">
    <property type="term" value="F:RNA polymerase II cis-regulatory region sequence-specific DNA binding"/>
    <property type="evidence" value="ECO:0007669"/>
    <property type="project" value="TreeGrafter"/>
</dbReference>
<dbReference type="Ensembl" id="ENSACDT00005004686.1">
    <property type="protein sequence ID" value="ENSACDP00005003872.1"/>
    <property type="gene ID" value="ENSACDG00005002836.1"/>
</dbReference>
<feature type="domain" description="C2H2-type" evidence="17">
    <location>
        <begin position="139"/>
        <end position="166"/>
    </location>
</feature>
<dbReference type="InterPro" id="IPR013087">
    <property type="entry name" value="Znf_C2H2_type"/>
</dbReference>
<keyword evidence="3" id="KW-0678">Repressor</keyword>
<dbReference type="FunFam" id="3.30.160.60:FF:000085">
    <property type="entry name" value="Snail zinc finger protein"/>
    <property type="match status" value="1"/>
</dbReference>
<sequence>MPRSFLVKKPSSTRVPNYGRLDARELDGSCSSCGGVLSPAPPSTTRLPDHGRLLARLSLPLPPDTKSPPDPAGTRSPGTPLKDNQTLNRLGGAAEAGVPRPCRPFPGPPRRWFSCARCARAYASLGALKMHIRTHTLPCVCGLCGKAFSRPWLLQGHLRTHTGKDIPPPSPHPGAVGCPTGEKPYACPHCSRAFADRSNLRAHLQTHSGVKKYRCRVCARTFSRMSLLARHEDGGCCGAA</sequence>
<evidence type="ECO:0000256" key="6">
    <source>
        <dbReference type="ARBA" id="ARBA00022771"/>
    </source>
</evidence>
<dbReference type="PANTHER" id="PTHR24388:SF42">
    <property type="entry name" value="ZINC FINGER PROTEIN SNAI2"/>
    <property type="match status" value="1"/>
</dbReference>
<keyword evidence="7" id="KW-0862">Zinc</keyword>
<comment type="subcellular location">
    <subcellularLocation>
        <location evidence="1">Nucleus</location>
    </subcellularLocation>
</comment>
<evidence type="ECO:0000256" key="4">
    <source>
        <dbReference type="ARBA" id="ARBA00022723"/>
    </source>
</evidence>
<keyword evidence="2" id="KW-0217">Developmental protein</keyword>
<evidence type="ECO:0000259" key="17">
    <source>
        <dbReference type="PROSITE" id="PS50157"/>
    </source>
</evidence>
<evidence type="ECO:0000256" key="5">
    <source>
        <dbReference type="ARBA" id="ARBA00022737"/>
    </source>
</evidence>
<protein>
    <recommendedName>
        <fullName evidence="13">Zinc finger protein SNAI2</fullName>
    </recommendedName>
    <alternativeName>
        <fullName evidence="14">Protein snail homolog 2</fullName>
    </alternativeName>
</protein>
<evidence type="ECO:0000256" key="11">
    <source>
        <dbReference type="ARBA" id="ARBA00023242"/>
    </source>
</evidence>
<proteinExistence type="inferred from homology"/>
<evidence type="ECO:0000256" key="15">
    <source>
        <dbReference type="PROSITE-ProRule" id="PRU00042"/>
    </source>
</evidence>
<feature type="domain" description="C2H2-type" evidence="17">
    <location>
        <begin position="113"/>
        <end position="136"/>
    </location>
</feature>
<keyword evidence="11" id="KW-0539">Nucleus</keyword>
<keyword evidence="10" id="KW-0804">Transcription</keyword>
<keyword evidence="4" id="KW-0479">Metal-binding</keyword>
<dbReference type="Pfam" id="PF00096">
    <property type="entry name" value="zf-C2H2"/>
    <property type="match status" value="3"/>
</dbReference>
<keyword evidence="19" id="KW-1185">Reference proteome</keyword>
<evidence type="ECO:0000313" key="18">
    <source>
        <dbReference type="Ensembl" id="ENSACDP00005003872.1"/>
    </source>
</evidence>
<accession>A0A8B9D9Q6</accession>
<evidence type="ECO:0000256" key="9">
    <source>
        <dbReference type="ARBA" id="ARBA00023125"/>
    </source>
</evidence>
<feature type="region of interest" description="Disordered" evidence="16">
    <location>
        <begin position="1"/>
        <end position="20"/>
    </location>
</feature>
<evidence type="ECO:0000256" key="12">
    <source>
        <dbReference type="ARBA" id="ARBA00037948"/>
    </source>
</evidence>
<feature type="domain" description="C2H2-type" evidence="17">
    <location>
        <begin position="213"/>
        <end position="232"/>
    </location>
</feature>
<dbReference type="Proteomes" id="UP000694521">
    <property type="component" value="Unplaced"/>
</dbReference>